<organism evidence="1">
    <name type="scientific">marine sediment metagenome</name>
    <dbReference type="NCBI Taxonomy" id="412755"/>
    <lineage>
        <taxon>unclassified sequences</taxon>
        <taxon>metagenomes</taxon>
        <taxon>ecological metagenomes</taxon>
    </lineage>
</organism>
<sequence>MGINICIELVIDGKWVPDADLPEWDSIRHTGDKDFMYDIVFEHLDDDGMDFCRPKDFPNARRWVRENVEHARKLLGLLDILESNPNIWISVSW</sequence>
<reference evidence="1" key="1">
    <citation type="journal article" date="2015" name="Nature">
        <title>Complex archaea that bridge the gap between prokaryotes and eukaryotes.</title>
        <authorList>
            <person name="Spang A."/>
            <person name="Saw J.H."/>
            <person name="Jorgensen S.L."/>
            <person name="Zaremba-Niedzwiedzka K."/>
            <person name="Martijn J."/>
            <person name="Lind A.E."/>
            <person name="van Eijk R."/>
            <person name="Schleper C."/>
            <person name="Guy L."/>
            <person name="Ettema T.J."/>
        </authorList>
    </citation>
    <scope>NUCLEOTIDE SEQUENCE</scope>
</reference>
<comment type="caution">
    <text evidence="1">The sequence shown here is derived from an EMBL/GenBank/DDBJ whole genome shotgun (WGS) entry which is preliminary data.</text>
</comment>
<proteinExistence type="predicted"/>
<dbReference type="EMBL" id="LAZR01007324">
    <property type="protein sequence ID" value="KKM85994.1"/>
    <property type="molecule type" value="Genomic_DNA"/>
</dbReference>
<dbReference type="AlphaFoldDB" id="A0A0F9KUJ3"/>
<gene>
    <name evidence="1" type="ORF">LCGC14_1283470</name>
</gene>
<evidence type="ECO:0000313" key="1">
    <source>
        <dbReference type="EMBL" id="KKM85994.1"/>
    </source>
</evidence>
<protein>
    <submittedName>
        <fullName evidence="1">Uncharacterized protein</fullName>
    </submittedName>
</protein>
<name>A0A0F9KUJ3_9ZZZZ</name>
<accession>A0A0F9KUJ3</accession>